<dbReference type="InterPro" id="IPR008832">
    <property type="entry name" value="SRP9"/>
</dbReference>
<comment type="function">
    <text evidence="8 9">Component of the signal recognition particle (SRP) complex, a ribonucleoprotein complex that mediates the cotranslational targeting of secretory and membrane proteins to the endoplasmic reticulum (ER). SRP9 together with SRP14 and the Alu portion of the SRP RNA, constitutes the elongation arrest domain of SRP. The complex of SRP9 and SRP14 is required for SRP RNA binding.</text>
</comment>
<sequence length="76" mass="9242">MTLYATWEEFAKDAEMLYSKDPMRFRLVTKYRHKDQKLMVKASDNQNTLKYIAELAQDVRKYERFTTLLMRHMSSK</sequence>
<evidence type="ECO:0000256" key="2">
    <source>
        <dbReference type="ARBA" id="ARBA00009193"/>
    </source>
</evidence>
<protein>
    <recommendedName>
        <fullName evidence="3 9">Signal recognition particle 9 kDa protein</fullName>
        <shortName evidence="9">SRP9</shortName>
    </recommendedName>
</protein>
<dbReference type="OrthoDB" id="360923at2759"/>
<evidence type="ECO:0000256" key="7">
    <source>
        <dbReference type="ARBA" id="ARBA00023274"/>
    </source>
</evidence>
<dbReference type="GO" id="GO:0045900">
    <property type="term" value="P:negative regulation of translational elongation"/>
    <property type="evidence" value="ECO:0007669"/>
    <property type="project" value="InterPro"/>
</dbReference>
<proteinExistence type="inferred from homology"/>
<dbReference type="GO" id="GO:0005786">
    <property type="term" value="C:signal recognition particle, endoplasmic reticulum targeting"/>
    <property type="evidence" value="ECO:0007669"/>
    <property type="project" value="UniProtKB-KW"/>
</dbReference>
<evidence type="ECO:0000313" key="11">
    <source>
        <dbReference type="EMBL" id="VDK25461.1"/>
    </source>
</evidence>
<evidence type="ECO:0000313" key="13">
    <source>
        <dbReference type="WBParaSite" id="TASK_0000252901-mRNA-1"/>
    </source>
</evidence>
<evidence type="ECO:0000256" key="5">
    <source>
        <dbReference type="ARBA" id="ARBA00022884"/>
    </source>
</evidence>
<dbReference type="WBParaSite" id="TASK_0000252901-mRNA-1">
    <property type="protein sequence ID" value="TASK_0000252901-mRNA-1"/>
    <property type="gene ID" value="TASK_0000252901"/>
</dbReference>
<name>A0A0R3VYN5_TAEAS</name>
<reference evidence="13" key="1">
    <citation type="submission" date="2017-02" db="UniProtKB">
        <authorList>
            <consortium name="WormBaseParasite"/>
        </authorList>
    </citation>
    <scope>IDENTIFICATION</scope>
</reference>
<comment type="similarity">
    <text evidence="2 9">Belongs to the SRP9 family.</text>
</comment>
<dbReference type="Pfam" id="PF05486">
    <property type="entry name" value="SRP9-21"/>
    <property type="match status" value="1"/>
</dbReference>
<keyword evidence="5 9" id="KW-0694">RNA-binding</keyword>
<dbReference type="Gene3D" id="3.30.720.10">
    <property type="entry name" value="Signal recognition particle alu RNA binding heterodimer, srp9/1"/>
    <property type="match status" value="1"/>
</dbReference>
<evidence type="ECO:0000256" key="8">
    <source>
        <dbReference type="ARBA" id="ARBA00045462"/>
    </source>
</evidence>
<organism evidence="13">
    <name type="scientific">Taenia asiatica</name>
    <name type="common">Asian tapeworm</name>
    <dbReference type="NCBI Taxonomy" id="60517"/>
    <lineage>
        <taxon>Eukaryota</taxon>
        <taxon>Metazoa</taxon>
        <taxon>Spiralia</taxon>
        <taxon>Lophotrochozoa</taxon>
        <taxon>Platyhelminthes</taxon>
        <taxon>Cestoda</taxon>
        <taxon>Eucestoda</taxon>
        <taxon>Cyclophyllidea</taxon>
        <taxon>Taeniidae</taxon>
        <taxon>Taenia</taxon>
    </lineage>
</organism>
<gene>
    <name evidence="11" type="ORF">TASK_LOCUS2530</name>
</gene>
<evidence type="ECO:0000256" key="6">
    <source>
        <dbReference type="ARBA" id="ARBA00023135"/>
    </source>
</evidence>
<reference evidence="11 12" key="2">
    <citation type="submission" date="2018-11" db="EMBL/GenBank/DDBJ databases">
        <authorList>
            <consortium name="Pathogen Informatics"/>
        </authorList>
    </citation>
    <scope>NUCLEOTIDE SEQUENCE [LARGE SCALE GENOMIC DNA]</scope>
</reference>
<comment type="subcellular location">
    <subcellularLocation>
        <location evidence="1 9">Cytoplasm</location>
    </subcellularLocation>
</comment>
<dbReference type="Proteomes" id="UP000282613">
    <property type="component" value="Unassembled WGS sequence"/>
</dbReference>
<dbReference type="PANTHER" id="PTHR12834:SF12">
    <property type="entry name" value="SIGNAL RECOGNITION PARTICLE 9 KDA PROTEIN"/>
    <property type="match status" value="1"/>
</dbReference>
<evidence type="ECO:0000256" key="1">
    <source>
        <dbReference type="ARBA" id="ARBA00004496"/>
    </source>
</evidence>
<feature type="domain" description="SRP9" evidence="10">
    <location>
        <begin position="5"/>
        <end position="73"/>
    </location>
</feature>
<dbReference type="GO" id="GO:0008312">
    <property type="term" value="F:7S RNA binding"/>
    <property type="evidence" value="ECO:0007669"/>
    <property type="project" value="InterPro"/>
</dbReference>
<dbReference type="SUPFAM" id="SSF54762">
    <property type="entry name" value="Signal recognition particle alu RNA binding heterodimer, SRP9/14"/>
    <property type="match status" value="1"/>
</dbReference>
<dbReference type="AlphaFoldDB" id="A0A0R3VYN5"/>
<accession>A0A0R3VYN5</accession>
<dbReference type="GO" id="GO:0006614">
    <property type="term" value="P:SRP-dependent cotranslational protein targeting to membrane"/>
    <property type="evidence" value="ECO:0007669"/>
    <property type="project" value="InterPro"/>
</dbReference>
<dbReference type="InterPro" id="IPR039432">
    <property type="entry name" value="SRP9_dom"/>
</dbReference>
<dbReference type="EMBL" id="UYRS01001940">
    <property type="protein sequence ID" value="VDK25461.1"/>
    <property type="molecule type" value="Genomic_DNA"/>
</dbReference>
<keyword evidence="7 9" id="KW-0687">Ribonucleoprotein</keyword>
<dbReference type="PANTHER" id="PTHR12834">
    <property type="entry name" value="SIGNAL RECOGNITION PARTICLE 9 KDA PROTEIN"/>
    <property type="match status" value="1"/>
</dbReference>
<evidence type="ECO:0000259" key="10">
    <source>
        <dbReference type="Pfam" id="PF05486"/>
    </source>
</evidence>
<dbReference type="PIRSF" id="PIRSF017029">
    <property type="entry name" value="Signal_recog_particle_SRP9"/>
    <property type="match status" value="1"/>
</dbReference>
<evidence type="ECO:0000256" key="9">
    <source>
        <dbReference type="PIRNR" id="PIRNR017029"/>
    </source>
</evidence>
<dbReference type="InterPro" id="IPR039914">
    <property type="entry name" value="SRP9-like"/>
</dbReference>
<keyword evidence="4 9" id="KW-0963">Cytoplasm</keyword>
<evidence type="ECO:0000313" key="12">
    <source>
        <dbReference type="Proteomes" id="UP000282613"/>
    </source>
</evidence>
<evidence type="ECO:0000256" key="4">
    <source>
        <dbReference type="ARBA" id="ARBA00022490"/>
    </source>
</evidence>
<dbReference type="STRING" id="60517.A0A0R3VYN5"/>
<keyword evidence="12" id="KW-1185">Reference proteome</keyword>
<keyword evidence="6 9" id="KW-0733">Signal recognition particle</keyword>
<evidence type="ECO:0000256" key="3">
    <source>
        <dbReference type="ARBA" id="ARBA00020414"/>
    </source>
</evidence>
<dbReference type="InterPro" id="IPR009018">
    <property type="entry name" value="Signal_recog_particle_SRP9/14"/>
</dbReference>